<dbReference type="CDD" id="cd06223">
    <property type="entry name" value="PRTases_typeI"/>
    <property type="match status" value="1"/>
</dbReference>
<dbReference type="InterPro" id="IPR000836">
    <property type="entry name" value="PRTase_dom"/>
</dbReference>
<dbReference type="Pfam" id="PF00215">
    <property type="entry name" value="OMPdecase"/>
    <property type="match status" value="1"/>
</dbReference>
<dbReference type="Pfam" id="PF00156">
    <property type="entry name" value="Pribosyltran"/>
    <property type="match status" value="1"/>
</dbReference>
<keyword evidence="9" id="KW-0808">Transferase</keyword>
<dbReference type="PANTHER" id="PTHR19278:SF9">
    <property type="entry name" value="URIDINE 5'-MONOPHOSPHATE SYNTHASE"/>
    <property type="match status" value="1"/>
</dbReference>
<proteinExistence type="inferred from homology"/>
<feature type="domain" description="Orotidine 5'-phosphate decarboxylase" evidence="16">
    <location>
        <begin position="245"/>
        <end position="457"/>
    </location>
</feature>
<dbReference type="GO" id="GO:0044205">
    <property type="term" value="P:'de novo' UMP biosynthetic process"/>
    <property type="evidence" value="ECO:0007669"/>
    <property type="project" value="InterPro"/>
</dbReference>
<dbReference type="InterPro" id="IPR029057">
    <property type="entry name" value="PRTase-like"/>
</dbReference>
<dbReference type="GO" id="GO:0004590">
    <property type="term" value="F:orotidine-5'-phosphate decarboxylase activity"/>
    <property type="evidence" value="ECO:0007669"/>
    <property type="project" value="UniProtKB-EC"/>
</dbReference>
<evidence type="ECO:0000256" key="13">
    <source>
        <dbReference type="ARBA" id="ARBA00023268"/>
    </source>
</evidence>
<comment type="similarity">
    <text evidence="4">In the C-terminal section; belongs to the OMP decarboxylase family.</text>
</comment>
<dbReference type="HAMAP" id="MF_01208">
    <property type="entry name" value="PyrE"/>
    <property type="match status" value="1"/>
</dbReference>
<feature type="binding site" evidence="15">
    <location>
        <position position="442"/>
    </location>
    <ligand>
        <name>substrate</name>
    </ligand>
</feature>
<comment type="similarity">
    <text evidence="3">In the N-terminal section; belongs to the purine/pyrimidine phosphoribosyltransferase family.</text>
</comment>
<evidence type="ECO:0000256" key="4">
    <source>
        <dbReference type="ARBA" id="ARBA00009769"/>
    </source>
</evidence>
<dbReference type="InterPro" id="IPR018089">
    <property type="entry name" value="OMPdecase_AS"/>
</dbReference>
<keyword evidence="10" id="KW-0210">Decarboxylase</keyword>
<accession>A0AAV8W8S7</accession>
<evidence type="ECO:0000256" key="12">
    <source>
        <dbReference type="ARBA" id="ARBA00023239"/>
    </source>
</evidence>
<feature type="active site" description="For OMPdecase activity" evidence="14">
    <location>
        <position position="304"/>
    </location>
</feature>
<sequence>MPADIKSFCVELFKVNAIKFGEFKTKVGLMTPVYCDLRVIVSYPKLMETLTGLLVEQLTRIKNIDILCGVPYTALPIATCVSMSTSIPMVMRRKEAKDYGTKKLIEGVFKLGDKCLIVEDVVTSGSSILETVNDLKAAGIACENAVVLLNREQGGEGILKKNGIKMHALLTMTELIGYLREADCIDDSVVVKVKAYLKEAQVDASVLLKTPSEDRLKLSFASRAKVAKNPVAEELFRIMTTKQTTLCLAADLTSSTDILNLAEQAGPHICLFKTHIDIIEDFHPNFLKPLQEIAERHNFLLFEDRKFADIGKTVELQYRKGVYKISSWAKVVTAHSITGKGVLDAIKASGEGAGVFLLAETSAAGSLIDEKYTKATLKLAEQYPDLITGIVCQSPLFLQNPGLLQLTPGVQLDAKSDGLGQQYNTPDNVVRDRGADIAVVGRGISKAKEPEITAEKYKSILWDAYSKRLQE</sequence>
<feature type="binding site" evidence="15">
    <location>
        <position position="441"/>
    </location>
    <ligand>
        <name>substrate</name>
    </ligand>
</feature>
<keyword evidence="11" id="KW-0665">Pyrimidine biosynthesis</keyword>
<comment type="caution">
    <text evidence="17">The sequence shown here is derived from an EMBL/GenBank/DDBJ whole genome shotgun (WGS) entry which is preliminary data.</text>
</comment>
<feature type="binding site" evidence="15">
    <location>
        <position position="362"/>
    </location>
    <ligand>
        <name>substrate</name>
    </ligand>
</feature>
<dbReference type="SMART" id="SM00934">
    <property type="entry name" value="OMPdecase"/>
    <property type="match status" value="1"/>
</dbReference>
<dbReference type="InterPro" id="IPR013785">
    <property type="entry name" value="Aldolase_TIM"/>
</dbReference>
<evidence type="ECO:0000313" key="18">
    <source>
        <dbReference type="Proteomes" id="UP001159042"/>
    </source>
</evidence>
<evidence type="ECO:0000256" key="15">
    <source>
        <dbReference type="PIRSR" id="PIRSR614732-2"/>
    </source>
</evidence>
<dbReference type="Gene3D" id="3.40.50.2020">
    <property type="match status" value="1"/>
</dbReference>
<keyword evidence="8" id="KW-0328">Glycosyltransferase</keyword>
<dbReference type="NCBIfam" id="TIGR01740">
    <property type="entry name" value="pyrF"/>
    <property type="match status" value="1"/>
</dbReference>
<feature type="active site" description="For OMPdecase activity" evidence="14">
    <location>
        <position position="306"/>
    </location>
</feature>
<dbReference type="FunFam" id="3.40.50.2020:FF:000025">
    <property type="entry name" value="Uridine monophosphate synthetase"/>
    <property type="match status" value="1"/>
</dbReference>
<dbReference type="InterPro" id="IPR011060">
    <property type="entry name" value="RibuloseP-bd_barrel"/>
</dbReference>
<keyword evidence="13" id="KW-0511">Multifunctional enzyme</keyword>
<name>A0AAV8W8S7_9CUCU</name>
<dbReference type="GO" id="GO:0006207">
    <property type="term" value="P:'de novo' pyrimidine nucleobase biosynthetic process"/>
    <property type="evidence" value="ECO:0007669"/>
    <property type="project" value="InterPro"/>
</dbReference>
<dbReference type="SUPFAM" id="SSF51366">
    <property type="entry name" value="Ribulose-phoshate binding barrel"/>
    <property type="match status" value="1"/>
</dbReference>
<dbReference type="EC" id="2.4.2.10" evidence="5"/>
<feature type="binding site" evidence="15">
    <location>
        <position position="273"/>
    </location>
    <ligand>
        <name>substrate</name>
    </ligand>
</feature>
<dbReference type="EC" id="4.1.1.23" evidence="6"/>
<dbReference type="AlphaFoldDB" id="A0AAV8W8S7"/>
<evidence type="ECO:0000256" key="9">
    <source>
        <dbReference type="ARBA" id="ARBA00022679"/>
    </source>
</evidence>
<dbReference type="NCBIfam" id="TIGR00336">
    <property type="entry name" value="pyrE"/>
    <property type="match status" value="1"/>
</dbReference>
<evidence type="ECO:0000256" key="11">
    <source>
        <dbReference type="ARBA" id="ARBA00022975"/>
    </source>
</evidence>
<evidence type="ECO:0000256" key="3">
    <source>
        <dbReference type="ARBA" id="ARBA00006221"/>
    </source>
</evidence>
<evidence type="ECO:0000256" key="2">
    <source>
        <dbReference type="ARBA" id="ARBA00004889"/>
    </source>
</evidence>
<dbReference type="GO" id="GO:0004588">
    <property type="term" value="F:orotate phosphoribosyltransferase activity"/>
    <property type="evidence" value="ECO:0007669"/>
    <property type="project" value="UniProtKB-EC"/>
</dbReference>
<gene>
    <name evidence="17" type="ORF">NQ315_001490</name>
</gene>
<evidence type="ECO:0000256" key="14">
    <source>
        <dbReference type="PIRSR" id="PIRSR614732-1"/>
    </source>
</evidence>
<dbReference type="InterPro" id="IPR004467">
    <property type="entry name" value="Or_phspho_trans_dom"/>
</dbReference>
<comment type="pathway">
    <text evidence="1">Pyrimidine metabolism; UMP biosynthesis via de novo pathway; UMP from orotate: step 2/2.</text>
</comment>
<protein>
    <recommendedName>
        <fullName evidence="7">Uridine 5'-monophosphate synthase</fullName>
        <ecNumber evidence="5">2.4.2.10</ecNumber>
        <ecNumber evidence="6">4.1.1.23</ecNumber>
    </recommendedName>
</protein>
<organism evidence="17 18">
    <name type="scientific">Exocentrus adspersus</name>
    <dbReference type="NCBI Taxonomy" id="1586481"/>
    <lineage>
        <taxon>Eukaryota</taxon>
        <taxon>Metazoa</taxon>
        <taxon>Ecdysozoa</taxon>
        <taxon>Arthropoda</taxon>
        <taxon>Hexapoda</taxon>
        <taxon>Insecta</taxon>
        <taxon>Pterygota</taxon>
        <taxon>Neoptera</taxon>
        <taxon>Endopterygota</taxon>
        <taxon>Coleoptera</taxon>
        <taxon>Polyphaga</taxon>
        <taxon>Cucujiformia</taxon>
        <taxon>Chrysomeloidea</taxon>
        <taxon>Cerambycidae</taxon>
        <taxon>Lamiinae</taxon>
        <taxon>Acanthocinini</taxon>
        <taxon>Exocentrus</taxon>
    </lineage>
</organism>
<dbReference type="CDD" id="cd04725">
    <property type="entry name" value="OMP_decarboxylase_like"/>
    <property type="match status" value="1"/>
</dbReference>
<evidence type="ECO:0000256" key="8">
    <source>
        <dbReference type="ARBA" id="ARBA00022676"/>
    </source>
</evidence>
<reference evidence="17 18" key="1">
    <citation type="journal article" date="2023" name="Insect Mol. Biol.">
        <title>Genome sequencing provides insights into the evolution of gene families encoding plant cell wall-degrading enzymes in longhorned beetles.</title>
        <authorList>
            <person name="Shin N.R."/>
            <person name="Okamura Y."/>
            <person name="Kirsch R."/>
            <person name="Pauchet Y."/>
        </authorList>
    </citation>
    <scope>NUCLEOTIDE SEQUENCE [LARGE SCALE GENOMIC DNA]</scope>
    <source>
        <strain evidence="17">EAD_L_NR</strain>
    </source>
</reference>
<dbReference type="InterPro" id="IPR023031">
    <property type="entry name" value="OPRT"/>
</dbReference>
<dbReference type="EMBL" id="JANEYG010000005">
    <property type="protein sequence ID" value="KAJ8922944.1"/>
    <property type="molecule type" value="Genomic_DNA"/>
</dbReference>
<evidence type="ECO:0000256" key="5">
    <source>
        <dbReference type="ARBA" id="ARBA00011971"/>
    </source>
</evidence>
<dbReference type="Gene3D" id="3.20.20.70">
    <property type="entry name" value="Aldolase class I"/>
    <property type="match status" value="1"/>
</dbReference>
<dbReference type="PANTHER" id="PTHR19278">
    <property type="entry name" value="OROTATE PHOSPHORIBOSYLTRANSFERASE"/>
    <property type="match status" value="1"/>
</dbReference>
<evidence type="ECO:0000313" key="17">
    <source>
        <dbReference type="EMBL" id="KAJ8922944.1"/>
    </source>
</evidence>
<evidence type="ECO:0000256" key="7">
    <source>
        <dbReference type="ARBA" id="ARBA00015047"/>
    </source>
</evidence>
<evidence type="ECO:0000256" key="1">
    <source>
        <dbReference type="ARBA" id="ARBA00004861"/>
    </source>
</evidence>
<evidence type="ECO:0000259" key="16">
    <source>
        <dbReference type="SMART" id="SM00934"/>
    </source>
</evidence>
<feature type="binding site" evidence="15">
    <location>
        <position position="421"/>
    </location>
    <ligand>
        <name>substrate</name>
    </ligand>
</feature>
<evidence type="ECO:0000256" key="6">
    <source>
        <dbReference type="ARBA" id="ARBA00012321"/>
    </source>
</evidence>
<dbReference type="Proteomes" id="UP001159042">
    <property type="component" value="Unassembled WGS sequence"/>
</dbReference>
<dbReference type="InterPro" id="IPR014732">
    <property type="entry name" value="OMPdecase"/>
</dbReference>
<keyword evidence="18" id="KW-1185">Reference proteome</keyword>
<keyword evidence="12" id="KW-0456">Lyase</keyword>
<dbReference type="InterPro" id="IPR001754">
    <property type="entry name" value="OMPdeCOase_dom"/>
</dbReference>
<comment type="pathway">
    <text evidence="2">Pyrimidine metabolism; UMP biosynthesis via de novo pathway; UMP from orotate: step 1/2.</text>
</comment>
<evidence type="ECO:0000256" key="10">
    <source>
        <dbReference type="ARBA" id="ARBA00022793"/>
    </source>
</evidence>
<feature type="binding site" evidence="15">
    <location>
        <position position="251"/>
    </location>
    <ligand>
        <name>substrate</name>
    </ligand>
</feature>
<dbReference type="SUPFAM" id="SSF53271">
    <property type="entry name" value="PRTase-like"/>
    <property type="match status" value="1"/>
</dbReference>
<dbReference type="FunFam" id="3.20.20.70:FF:000245">
    <property type="entry name" value="Bifunctional UMP-synthetase"/>
    <property type="match status" value="1"/>
</dbReference>
<feature type="active site" description="For OMPdecase activity" evidence="14">
    <location>
        <position position="309"/>
    </location>
</feature>
<dbReference type="PROSITE" id="PS00156">
    <property type="entry name" value="OMPDECASE"/>
    <property type="match status" value="1"/>
</dbReference>